<sequence>MSTPFLEARGLKKTFGSHQAVKNVSFSIMHGEAFGLLGPNGAGKSTTIRMLAGLMAPDAGEVLLEGEPAWKHPEKWKRQLGLAPQQLALYPELSAIENIRFFGGLYGLKGAALSQRTDELLELVGLEDAAHRIAANYSGGMQRRLNLAITLVHKPRLVILDEPTVGVDPQSRAHLLESVRQLARDGTSIIYVSHYMEEVEALCRRVAIIDHGVVLECGVLEQLLGSVPTQLVLHVRPAISVDPVSAGHELSSTFIAHLQHIAQRVDPEATGVKVSVGENVESSPTVLIETSFTQWPDRLHELSQAFHAESIVIDRVESRQQNLERLFLQLTGRALRA</sequence>
<protein>
    <submittedName>
        <fullName evidence="7">Daunorubicin/doxorubicin resistance ATP-binding protein DrrA</fullName>
        <ecNumber evidence="7">3.6.3.-</ecNumber>
    </submittedName>
</protein>
<keyword evidence="7" id="KW-0378">Hydrolase</keyword>
<comment type="similarity">
    <text evidence="1">Belongs to the ABC transporter superfamily.</text>
</comment>
<keyword evidence="5 7" id="KW-0067">ATP-binding</keyword>
<dbReference type="PANTHER" id="PTHR42711:SF5">
    <property type="entry name" value="ABC TRANSPORTER ATP-BINDING PROTEIN NATA"/>
    <property type="match status" value="1"/>
</dbReference>
<dbReference type="EMBL" id="CP036299">
    <property type="protein sequence ID" value="QDV28973.1"/>
    <property type="molecule type" value="Genomic_DNA"/>
</dbReference>
<reference evidence="7 8" key="1">
    <citation type="submission" date="2019-02" db="EMBL/GenBank/DDBJ databases">
        <title>Deep-cultivation of Planctomycetes and their phenomic and genomic characterization uncovers novel biology.</title>
        <authorList>
            <person name="Wiegand S."/>
            <person name="Jogler M."/>
            <person name="Boedeker C."/>
            <person name="Pinto D."/>
            <person name="Vollmers J."/>
            <person name="Rivas-Marin E."/>
            <person name="Kohn T."/>
            <person name="Peeters S.H."/>
            <person name="Heuer A."/>
            <person name="Rast P."/>
            <person name="Oberbeckmann S."/>
            <person name="Bunk B."/>
            <person name="Jeske O."/>
            <person name="Meyerdierks A."/>
            <person name="Storesund J.E."/>
            <person name="Kallscheuer N."/>
            <person name="Luecker S."/>
            <person name="Lage O.M."/>
            <person name="Pohl T."/>
            <person name="Merkel B.J."/>
            <person name="Hornburger P."/>
            <person name="Mueller R.-W."/>
            <person name="Bruemmer F."/>
            <person name="Labrenz M."/>
            <person name="Spormann A.M."/>
            <person name="Op den Camp H."/>
            <person name="Overmann J."/>
            <person name="Amann R."/>
            <person name="Jetten M.S.M."/>
            <person name="Mascher T."/>
            <person name="Medema M.H."/>
            <person name="Devos D.P."/>
            <person name="Kaster A.-K."/>
            <person name="Ovreas L."/>
            <person name="Rohde M."/>
            <person name="Galperin M.Y."/>
            <person name="Jogler C."/>
        </authorList>
    </citation>
    <scope>NUCLEOTIDE SEQUENCE [LARGE SCALE GENOMIC DNA]</scope>
    <source>
        <strain evidence="7 8">Spb1</strain>
    </source>
</reference>
<proteinExistence type="inferred from homology"/>
<dbReference type="InterPro" id="IPR003593">
    <property type="entry name" value="AAA+_ATPase"/>
</dbReference>
<dbReference type="PROSITE" id="PS00211">
    <property type="entry name" value="ABC_TRANSPORTER_1"/>
    <property type="match status" value="1"/>
</dbReference>
<evidence type="ECO:0000256" key="1">
    <source>
        <dbReference type="ARBA" id="ARBA00005417"/>
    </source>
</evidence>
<dbReference type="PANTHER" id="PTHR42711">
    <property type="entry name" value="ABC TRANSPORTER ATP-BINDING PROTEIN"/>
    <property type="match status" value="1"/>
</dbReference>
<evidence type="ECO:0000256" key="3">
    <source>
        <dbReference type="ARBA" id="ARBA00022458"/>
    </source>
</evidence>
<dbReference type="InterPro" id="IPR050763">
    <property type="entry name" value="ABC_transporter_ATP-binding"/>
</dbReference>
<keyword evidence="2" id="KW-0813">Transport</keyword>
<evidence type="ECO:0000313" key="8">
    <source>
        <dbReference type="Proteomes" id="UP000315349"/>
    </source>
</evidence>
<feature type="domain" description="ABC transporter" evidence="6">
    <location>
        <begin position="6"/>
        <end position="236"/>
    </location>
</feature>
<dbReference type="AlphaFoldDB" id="A0A518GK27"/>
<dbReference type="InterPro" id="IPR017871">
    <property type="entry name" value="ABC_transporter-like_CS"/>
</dbReference>
<keyword evidence="3" id="KW-0536">Nodulation</keyword>
<dbReference type="OrthoDB" id="9804819at2"/>
<name>A0A518GK27_9PLAN</name>
<evidence type="ECO:0000256" key="5">
    <source>
        <dbReference type="ARBA" id="ARBA00022840"/>
    </source>
</evidence>
<organism evidence="7 8">
    <name type="scientific">Planctopirus ephydatiae</name>
    <dbReference type="NCBI Taxonomy" id="2528019"/>
    <lineage>
        <taxon>Bacteria</taxon>
        <taxon>Pseudomonadati</taxon>
        <taxon>Planctomycetota</taxon>
        <taxon>Planctomycetia</taxon>
        <taxon>Planctomycetales</taxon>
        <taxon>Planctomycetaceae</taxon>
        <taxon>Planctopirus</taxon>
    </lineage>
</organism>
<dbReference type="InterPro" id="IPR027417">
    <property type="entry name" value="P-loop_NTPase"/>
</dbReference>
<dbReference type="GO" id="GO:0005524">
    <property type="term" value="F:ATP binding"/>
    <property type="evidence" value="ECO:0007669"/>
    <property type="project" value="UniProtKB-KW"/>
</dbReference>
<dbReference type="EC" id="3.6.3.-" evidence="7"/>
<dbReference type="Pfam" id="PF00005">
    <property type="entry name" value="ABC_tran"/>
    <property type="match status" value="1"/>
</dbReference>
<gene>
    <name evidence="7" type="primary">drrA_2</name>
    <name evidence="7" type="ORF">Spb1_08400</name>
</gene>
<dbReference type="PROSITE" id="PS50893">
    <property type="entry name" value="ABC_TRANSPORTER_2"/>
    <property type="match status" value="1"/>
</dbReference>
<dbReference type="RefSeq" id="WP_145296172.1">
    <property type="nucleotide sequence ID" value="NZ_CP036299.1"/>
</dbReference>
<keyword evidence="4" id="KW-0547">Nucleotide-binding</keyword>
<dbReference type="KEGG" id="peh:Spb1_08400"/>
<dbReference type="SMART" id="SM00382">
    <property type="entry name" value="AAA"/>
    <property type="match status" value="1"/>
</dbReference>
<dbReference type="Proteomes" id="UP000315349">
    <property type="component" value="Chromosome"/>
</dbReference>
<evidence type="ECO:0000259" key="6">
    <source>
        <dbReference type="PROSITE" id="PS50893"/>
    </source>
</evidence>
<evidence type="ECO:0000256" key="4">
    <source>
        <dbReference type="ARBA" id="ARBA00022741"/>
    </source>
</evidence>
<dbReference type="GO" id="GO:0016887">
    <property type="term" value="F:ATP hydrolysis activity"/>
    <property type="evidence" value="ECO:0007669"/>
    <property type="project" value="InterPro"/>
</dbReference>
<accession>A0A518GK27</accession>
<dbReference type="Gene3D" id="3.40.50.300">
    <property type="entry name" value="P-loop containing nucleotide triphosphate hydrolases"/>
    <property type="match status" value="1"/>
</dbReference>
<dbReference type="SUPFAM" id="SSF52540">
    <property type="entry name" value="P-loop containing nucleoside triphosphate hydrolases"/>
    <property type="match status" value="1"/>
</dbReference>
<dbReference type="InterPro" id="IPR003439">
    <property type="entry name" value="ABC_transporter-like_ATP-bd"/>
</dbReference>
<evidence type="ECO:0000313" key="7">
    <source>
        <dbReference type="EMBL" id="QDV28973.1"/>
    </source>
</evidence>
<evidence type="ECO:0000256" key="2">
    <source>
        <dbReference type="ARBA" id="ARBA00022448"/>
    </source>
</evidence>
<keyword evidence="8" id="KW-1185">Reference proteome</keyword>